<evidence type="ECO:0000313" key="20">
    <source>
        <dbReference type="Proteomes" id="UP001363010"/>
    </source>
</evidence>
<dbReference type="InterPro" id="IPR005702">
    <property type="entry name" value="Wzc-like_C"/>
</dbReference>
<dbReference type="RefSeq" id="WP_340361862.1">
    <property type="nucleotide sequence ID" value="NZ_JBBKZV010000001.1"/>
</dbReference>
<sequence>MNSTVSQSPHSQAVMAAPAVDDDQLDLGHYFEALVAQRWLIAAITVLVLAIGVAYAVLQRPTYESNLLIQVEDTEAGAKSFLAEASSAFNVKTPAAAEMEIIRSRTVISQAIDATKVDIVSVARYAPLVGSWLARRATGLSDPGFLGMPGYVSGTEQIDVDKFNVPAQLEASNFIVVAKGGGQYALQHAALPQSPVGTVGQPMKVDSQYGPIELTVIALAAKPGAEFNLLKRSKLSTVEGLQSGLVLSERGRQSGIINASMQDTDPKRLARVLNAIGAQYVRQNVERKAAEAQKTLTFLDVQLPLFKRQLEQSEEAYNRYRNQKGTVAFTEEATLILGTAVDRQTKLLEAQQRRRELEARFTANHPSVQTLDAQIAALQRDISDVQARIKGLPAIQQEAVRMERDVKVNTELYQSLLNNAMQLRLVKEGKVGNVRVLDEASVAEVPVKPQRKVIVAIALALGLFLGVVAALIRNALIEQRIKDPHEVESQTALPVFSTIPVSSEQAAISQRRLTGATGVRLLAIEHPDDLAVESLRSLRTAMQFAMLEASNNRVMITGATPGVGKSFVTSNFAALMAAAGKRTLLIDADLRRGHLHQYLGLQRHGGLSELIAGSLTVQQTVHRQVVPNLDFLATGQLPPNPAELLTSESFTTTLDRLSEQYDLVVIDTPPVLVASDTAAIATHAGTVLLVARANLSSMGELRESTRRLALGGKAATGVLLNAMDAKRRAYGGYKYGRYRYTNYNYESILPEEQ</sequence>
<comment type="caution">
    <text evidence="19">The sequence shown here is derived from an EMBL/GenBank/DDBJ whole genome shotgun (WGS) entry which is preliminary data.</text>
</comment>
<keyword evidence="10 15" id="KW-1133">Transmembrane helix</keyword>
<evidence type="ECO:0000256" key="11">
    <source>
        <dbReference type="ARBA" id="ARBA00023136"/>
    </source>
</evidence>
<evidence type="ECO:0000256" key="9">
    <source>
        <dbReference type="ARBA" id="ARBA00022840"/>
    </source>
</evidence>
<dbReference type="InterPro" id="IPR025669">
    <property type="entry name" value="AAA_dom"/>
</dbReference>
<gene>
    <name evidence="19" type="ORF">WKW80_02105</name>
</gene>
<feature type="domain" description="Tyrosine-protein kinase G-rich" evidence="18">
    <location>
        <begin position="395"/>
        <end position="475"/>
    </location>
</feature>
<dbReference type="Pfam" id="PF23607">
    <property type="entry name" value="WZC_N"/>
    <property type="match status" value="1"/>
</dbReference>
<dbReference type="Gene3D" id="3.40.50.300">
    <property type="entry name" value="P-loop containing nucleotide triphosphate hydrolases"/>
    <property type="match status" value="1"/>
</dbReference>
<evidence type="ECO:0000259" key="17">
    <source>
        <dbReference type="Pfam" id="PF13614"/>
    </source>
</evidence>
<feature type="domain" description="Polysaccharide chain length determinant N-terminal" evidence="16">
    <location>
        <begin position="23"/>
        <end position="113"/>
    </location>
</feature>
<comment type="subcellular location">
    <subcellularLocation>
        <location evidence="1">Cell inner membrane</location>
        <topology evidence="1">Multi-pass membrane protein</topology>
    </subcellularLocation>
</comment>
<evidence type="ECO:0000256" key="10">
    <source>
        <dbReference type="ARBA" id="ARBA00022989"/>
    </source>
</evidence>
<feature type="coiled-coil region" evidence="14">
    <location>
        <begin position="282"/>
        <end position="388"/>
    </location>
</feature>
<dbReference type="Pfam" id="PF13807">
    <property type="entry name" value="GNVR"/>
    <property type="match status" value="1"/>
</dbReference>
<evidence type="ECO:0000256" key="8">
    <source>
        <dbReference type="ARBA" id="ARBA00022777"/>
    </source>
</evidence>
<keyword evidence="6 15" id="KW-0812">Transmembrane</keyword>
<protein>
    <submittedName>
        <fullName evidence="19">Polysaccharide biosynthesis tyrosine autokinase</fullName>
        <ecNumber evidence="19">2.7.10.2</ecNumber>
    </submittedName>
</protein>
<keyword evidence="11 15" id="KW-0472">Membrane</keyword>
<evidence type="ECO:0000256" key="4">
    <source>
        <dbReference type="ARBA" id="ARBA00022519"/>
    </source>
</evidence>
<dbReference type="Pfam" id="PF13614">
    <property type="entry name" value="AAA_31"/>
    <property type="match status" value="1"/>
</dbReference>
<dbReference type="Pfam" id="PF02706">
    <property type="entry name" value="Wzz"/>
    <property type="match status" value="1"/>
</dbReference>
<accession>A0ABU8VSX5</accession>
<dbReference type="CDD" id="cd05387">
    <property type="entry name" value="BY-kinase"/>
    <property type="match status" value="1"/>
</dbReference>
<dbReference type="NCBIfam" id="TIGR01005">
    <property type="entry name" value="eps_transp_fam"/>
    <property type="match status" value="1"/>
</dbReference>
<dbReference type="SUPFAM" id="SSF52540">
    <property type="entry name" value="P-loop containing nucleoside triphosphate hydrolases"/>
    <property type="match status" value="1"/>
</dbReference>
<keyword evidence="7" id="KW-0547">Nucleotide-binding</keyword>
<evidence type="ECO:0000256" key="2">
    <source>
        <dbReference type="ARBA" id="ARBA00008883"/>
    </source>
</evidence>
<evidence type="ECO:0000259" key="16">
    <source>
        <dbReference type="Pfam" id="PF02706"/>
    </source>
</evidence>
<organism evidence="19 20">
    <name type="scientific">Variovorax humicola</name>
    <dbReference type="NCBI Taxonomy" id="1769758"/>
    <lineage>
        <taxon>Bacteria</taxon>
        <taxon>Pseudomonadati</taxon>
        <taxon>Pseudomonadota</taxon>
        <taxon>Betaproteobacteria</taxon>
        <taxon>Burkholderiales</taxon>
        <taxon>Comamonadaceae</taxon>
        <taxon>Variovorax</taxon>
    </lineage>
</organism>
<keyword evidence="5 19" id="KW-0808">Transferase</keyword>
<dbReference type="InterPro" id="IPR032807">
    <property type="entry name" value="GNVR"/>
</dbReference>
<dbReference type="InterPro" id="IPR003856">
    <property type="entry name" value="LPS_length_determ_N"/>
</dbReference>
<dbReference type="InterPro" id="IPR005700">
    <property type="entry name" value="EPS_ExoP-like"/>
</dbReference>
<evidence type="ECO:0000313" key="19">
    <source>
        <dbReference type="EMBL" id="MEJ8820827.1"/>
    </source>
</evidence>
<dbReference type="InterPro" id="IPR027417">
    <property type="entry name" value="P-loop_NTPase"/>
</dbReference>
<keyword evidence="14" id="KW-0175">Coiled coil</keyword>
<feature type="domain" description="AAA" evidence="17">
    <location>
        <begin position="561"/>
        <end position="693"/>
    </location>
</feature>
<keyword evidence="9" id="KW-0067">ATP-binding</keyword>
<evidence type="ECO:0000256" key="14">
    <source>
        <dbReference type="SAM" id="Coils"/>
    </source>
</evidence>
<reference evidence="19 20" key="1">
    <citation type="submission" date="2024-03" db="EMBL/GenBank/DDBJ databases">
        <title>Novel species of the genus Variovorax.</title>
        <authorList>
            <person name="Liu Q."/>
            <person name="Xin Y.-H."/>
        </authorList>
    </citation>
    <scope>NUCLEOTIDE SEQUENCE [LARGE SCALE GENOMIC DNA]</scope>
    <source>
        <strain evidence="19 20">KACC 18501</strain>
    </source>
</reference>
<evidence type="ECO:0000256" key="1">
    <source>
        <dbReference type="ARBA" id="ARBA00004429"/>
    </source>
</evidence>
<comment type="catalytic activity">
    <reaction evidence="13">
        <text>L-tyrosyl-[protein] + ATP = O-phospho-L-tyrosyl-[protein] + ADP + H(+)</text>
        <dbReference type="Rhea" id="RHEA:10596"/>
        <dbReference type="Rhea" id="RHEA-COMP:10136"/>
        <dbReference type="Rhea" id="RHEA-COMP:20101"/>
        <dbReference type="ChEBI" id="CHEBI:15378"/>
        <dbReference type="ChEBI" id="CHEBI:30616"/>
        <dbReference type="ChEBI" id="CHEBI:46858"/>
        <dbReference type="ChEBI" id="CHEBI:61978"/>
        <dbReference type="ChEBI" id="CHEBI:456216"/>
    </reaction>
</comment>
<keyword evidence="12" id="KW-0829">Tyrosine-protein kinase</keyword>
<evidence type="ECO:0000256" key="5">
    <source>
        <dbReference type="ARBA" id="ARBA00022679"/>
    </source>
</evidence>
<comment type="similarity">
    <text evidence="2">Belongs to the etk/wzc family.</text>
</comment>
<keyword evidence="8" id="KW-0418">Kinase</keyword>
<name>A0ABU8VSX5_9BURK</name>
<keyword evidence="20" id="KW-1185">Reference proteome</keyword>
<evidence type="ECO:0000256" key="12">
    <source>
        <dbReference type="ARBA" id="ARBA00023137"/>
    </source>
</evidence>
<evidence type="ECO:0000256" key="15">
    <source>
        <dbReference type="SAM" id="Phobius"/>
    </source>
</evidence>
<evidence type="ECO:0000256" key="6">
    <source>
        <dbReference type="ARBA" id="ARBA00022692"/>
    </source>
</evidence>
<evidence type="ECO:0000256" key="13">
    <source>
        <dbReference type="ARBA" id="ARBA00053015"/>
    </source>
</evidence>
<dbReference type="InterPro" id="IPR050445">
    <property type="entry name" value="Bact_polysacc_biosynth/exp"/>
</dbReference>
<evidence type="ECO:0000256" key="7">
    <source>
        <dbReference type="ARBA" id="ARBA00022741"/>
    </source>
</evidence>
<proteinExistence type="inferred from homology"/>
<dbReference type="Proteomes" id="UP001363010">
    <property type="component" value="Unassembled WGS sequence"/>
</dbReference>
<dbReference type="PANTHER" id="PTHR32309:SF32">
    <property type="entry name" value="TYROSINE-PROTEIN KINASE ETK-RELATED"/>
    <property type="match status" value="1"/>
</dbReference>
<evidence type="ECO:0000256" key="3">
    <source>
        <dbReference type="ARBA" id="ARBA00022475"/>
    </source>
</evidence>
<keyword evidence="3" id="KW-1003">Cell membrane</keyword>
<dbReference type="EC" id="2.7.10.2" evidence="19"/>
<keyword evidence="4" id="KW-0997">Cell inner membrane</keyword>
<dbReference type="PANTHER" id="PTHR32309">
    <property type="entry name" value="TYROSINE-PROTEIN KINASE"/>
    <property type="match status" value="1"/>
</dbReference>
<dbReference type="NCBIfam" id="TIGR01007">
    <property type="entry name" value="eps_fam"/>
    <property type="match status" value="1"/>
</dbReference>
<dbReference type="EMBL" id="JBBKZV010000001">
    <property type="protein sequence ID" value="MEJ8820827.1"/>
    <property type="molecule type" value="Genomic_DNA"/>
</dbReference>
<feature type="transmembrane region" description="Helical" evidence="15">
    <location>
        <begin position="39"/>
        <end position="58"/>
    </location>
</feature>
<feature type="transmembrane region" description="Helical" evidence="15">
    <location>
        <begin position="453"/>
        <end position="472"/>
    </location>
</feature>
<dbReference type="GO" id="GO:0004715">
    <property type="term" value="F:non-membrane spanning protein tyrosine kinase activity"/>
    <property type="evidence" value="ECO:0007669"/>
    <property type="project" value="UniProtKB-EC"/>
</dbReference>
<evidence type="ECO:0000259" key="18">
    <source>
        <dbReference type="Pfam" id="PF13807"/>
    </source>
</evidence>